<comment type="caution">
    <text evidence="2">The sequence shown here is derived from an EMBL/GenBank/DDBJ whole genome shotgun (WGS) entry which is preliminary data.</text>
</comment>
<feature type="non-terminal residue" evidence="2">
    <location>
        <position position="133"/>
    </location>
</feature>
<reference evidence="2" key="1">
    <citation type="submission" date="2013-08" db="EMBL/GenBank/DDBJ databases">
        <authorList>
            <person name="Mendez C."/>
            <person name="Richter M."/>
            <person name="Ferrer M."/>
            <person name="Sanchez J."/>
        </authorList>
    </citation>
    <scope>NUCLEOTIDE SEQUENCE</scope>
</reference>
<organism evidence="2">
    <name type="scientific">mine drainage metagenome</name>
    <dbReference type="NCBI Taxonomy" id="410659"/>
    <lineage>
        <taxon>unclassified sequences</taxon>
        <taxon>metagenomes</taxon>
        <taxon>ecological metagenomes</taxon>
    </lineage>
</organism>
<dbReference type="Pfam" id="PF14690">
    <property type="entry name" value="Zn_ribbon_ISL3"/>
    <property type="match status" value="1"/>
</dbReference>
<protein>
    <submittedName>
        <fullName evidence="2">Transposase IS204/IS1001/IS1096/IS1165 family protein</fullName>
    </submittedName>
</protein>
<reference evidence="2" key="2">
    <citation type="journal article" date="2014" name="ISME J.">
        <title>Microbial stratification in low pH oxic and suboxic macroscopic growths along an acid mine drainage.</title>
        <authorList>
            <person name="Mendez-Garcia C."/>
            <person name="Mesa V."/>
            <person name="Sprenger R.R."/>
            <person name="Richter M."/>
            <person name="Diez M.S."/>
            <person name="Solano J."/>
            <person name="Bargiela R."/>
            <person name="Golyshina O.V."/>
            <person name="Manteca A."/>
            <person name="Ramos J.L."/>
            <person name="Gallego J.R."/>
            <person name="Llorente I."/>
            <person name="Martins Dos Santos V.A."/>
            <person name="Jensen O.N."/>
            <person name="Pelaez A.I."/>
            <person name="Sanchez J."/>
            <person name="Ferrer M."/>
        </authorList>
    </citation>
    <scope>NUCLEOTIDE SEQUENCE</scope>
</reference>
<name>T1AHE8_9ZZZZ</name>
<proteinExistence type="predicted"/>
<evidence type="ECO:0000259" key="1">
    <source>
        <dbReference type="Pfam" id="PF14690"/>
    </source>
</evidence>
<feature type="domain" description="Transposase IS204/IS1001/IS1096/IS1165 zinc-finger" evidence="1">
    <location>
        <begin position="43"/>
        <end position="86"/>
    </location>
</feature>
<dbReference type="InterPro" id="IPR029261">
    <property type="entry name" value="Transposase_Znf"/>
</dbReference>
<dbReference type="AlphaFoldDB" id="T1AHE8"/>
<evidence type="ECO:0000313" key="2">
    <source>
        <dbReference type="EMBL" id="EQD56582.1"/>
    </source>
</evidence>
<accession>T1AHE8</accession>
<sequence length="133" mass="15496">MRENDWTRVLDWPGYKVYRAEIDEPAKRLRLWVRRKRGNKQLVCSGCGQAVSAIAETYEREVRDLPCFEYLTTVVIELYRLRCLRCGVKAEKVPQLPSKAPYSKRFEDAVGLACESAAARRVALQVWAFDQRR</sequence>
<dbReference type="EMBL" id="AUZZ01003568">
    <property type="protein sequence ID" value="EQD56582.1"/>
    <property type="molecule type" value="Genomic_DNA"/>
</dbReference>
<gene>
    <name evidence="2" type="ORF">B2A_05177</name>
</gene>